<keyword evidence="7" id="KW-1185">Reference proteome</keyword>
<comment type="caution">
    <text evidence="6">The sequence shown here is derived from an EMBL/GenBank/DDBJ whole genome shotgun (WGS) entry which is preliminary data.</text>
</comment>
<feature type="repeat" description="ANK" evidence="3">
    <location>
        <begin position="333"/>
        <end position="365"/>
    </location>
</feature>
<organism evidence="6 7">
    <name type="scientific">Coniosporium apollinis</name>
    <dbReference type="NCBI Taxonomy" id="61459"/>
    <lineage>
        <taxon>Eukaryota</taxon>
        <taxon>Fungi</taxon>
        <taxon>Dikarya</taxon>
        <taxon>Ascomycota</taxon>
        <taxon>Pezizomycotina</taxon>
        <taxon>Dothideomycetes</taxon>
        <taxon>Dothideomycetes incertae sedis</taxon>
        <taxon>Coniosporium</taxon>
    </lineage>
</organism>
<dbReference type="EMBL" id="JAPDRL010000034">
    <property type="protein sequence ID" value="KAJ9664958.1"/>
    <property type="molecule type" value="Genomic_DNA"/>
</dbReference>
<feature type="repeat" description="ANK" evidence="3">
    <location>
        <begin position="180"/>
        <end position="212"/>
    </location>
</feature>
<keyword evidence="1" id="KW-0677">Repeat</keyword>
<proteinExistence type="predicted"/>
<name>A0ABQ9NWG9_9PEZI</name>
<dbReference type="PANTHER" id="PTHR24198">
    <property type="entry name" value="ANKYRIN REPEAT AND PROTEIN KINASE DOMAIN-CONTAINING PROTEIN"/>
    <property type="match status" value="1"/>
</dbReference>
<dbReference type="PANTHER" id="PTHR24198:SF165">
    <property type="entry name" value="ANKYRIN REPEAT-CONTAINING PROTEIN-RELATED"/>
    <property type="match status" value="1"/>
</dbReference>
<feature type="repeat" description="ANK" evidence="3">
    <location>
        <begin position="214"/>
        <end position="257"/>
    </location>
</feature>
<evidence type="ECO:0000256" key="1">
    <source>
        <dbReference type="ARBA" id="ARBA00022737"/>
    </source>
</evidence>
<dbReference type="Proteomes" id="UP001172684">
    <property type="component" value="Unassembled WGS sequence"/>
</dbReference>
<evidence type="ECO:0000313" key="6">
    <source>
        <dbReference type="EMBL" id="KAJ9664958.1"/>
    </source>
</evidence>
<dbReference type="Pfam" id="PF13857">
    <property type="entry name" value="Ank_5"/>
    <property type="match status" value="1"/>
</dbReference>
<evidence type="ECO:0000256" key="4">
    <source>
        <dbReference type="SAM" id="MobiDB-lite"/>
    </source>
</evidence>
<dbReference type="SMART" id="SM00248">
    <property type="entry name" value="ANK"/>
    <property type="match status" value="8"/>
</dbReference>
<feature type="region of interest" description="Disordered" evidence="4">
    <location>
        <begin position="1"/>
        <end position="21"/>
    </location>
</feature>
<dbReference type="PROSITE" id="PS50297">
    <property type="entry name" value="ANK_REP_REGION"/>
    <property type="match status" value="3"/>
</dbReference>
<feature type="repeat" description="ANK" evidence="3">
    <location>
        <begin position="139"/>
        <end position="171"/>
    </location>
</feature>
<evidence type="ECO:0000256" key="2">
    <source>
        <dbReference type="ARBA" id="ARBA00023043"/>
    </source>
</evidence>
<dbReference type="Gene3D" id="1.25.40.20">
    <property type="entry name" value="Ankyrin repeat-containing domain"/>
    <property type="match status" value="3"/>
</dbReference>
<evidence type="ECO:0000313" key="7">
    <source>
        <dbReference type="Proteomes" id="UP001172684"/>
    </source>
</evidence>
<dbReference type="PROSITE" id="PS50088">
    <property type="entry name" value="ANK_REPEAT"/>
    <property type="match status" value="4"/>
</dbReference>
<dbReference type="SUPFAM" id="SSF48403">
    <property type="entry name" value="Ankyrin repeat"/>
    <property type="match status" value="1"/>
</dbReference>
<dbReference type="InterPro" id="IPR036770">
    <property type="entry name" value="Ankyrin_rpt-contain_sf"/>
</dbReference>
<dbReference type="Pfam" id="PF06985">
    <property type="entry name" value="HET"/>
    <property type="match status" value="1"/>
</dbReference>
<accession>A0ABQ9NWG9</accession>
<feature type="domain" description="Heterokaryon incompatibility" evidence="5">
    <location>
        <begin position="629"/>
        <end position="673"/>
    </location>
</feature>
<gene>
    <name evidence="6" type="ORF">H2201_005010</name>
</gene>
<dbReference type="InterPro" id="IPR010730">
    <property type="entry name" value="HET"/>
</dbReference>
<dbReference type="Pfam" id="PF12796">
    <property type="entry name" value="Ank_2"/>
    <property type="match status" value="1"/>
</dbReference>
<sequence>MPSFEAEEGEEGWKTIAPGVRQRTIQSDKRVRIVSEDRAKPQEQLRVEQINALPDEEWAPIALRMNGARGLLRADTLANARKRLRQFPQYTEYNSRLGWAISHDTVEDLEDILRGRSGGGGDGDVGADADALDPNTVYSGQTALYHAVSSNKIQHARMLLDYGADPNMYSVYPNYNDDDLWQTPLHCAASDWRPDLVQLLIAHGANINALSLLKGQTALHHAVLAARTWFLRRDWADLELVIRYLISADADVNVRDENLLTPLDIWLVTDAIHKDKDFRPISELMLRAGADINVPGDGGNSSFLLSASLGGPSDLFRLLLEHGNPNVNQQNDDGDTALHLLAQRGALDGVILAMNAGADPNIQGGNNETPLHRAAGRRGYHEILKQLLVSADPTVQRMDGKTAIELALMAGGIKETMQAFMQHAPSRSFINTEKNALKVAALQSGTSSSRFDELVGDLATDFSSTNSQTGQTARSQGFLPALPAAIDSSAASHPETAAFAKSVQAFEDLEPQAQQSEGIRSFPRRLIDVNTGQIVPGDISMKYVIASYLWSPEKTPGIPQDPEAYEPIHEILRRIAEACRKYPNLIEMIPATFEGAARLRWPSKDVYPSEPDPRYLSEVYWLVGREACRRGLHFIWIDSFCIDQKDEKDKAEQIPFMADYYRNAECCVVVSESLRRRLRPEFDPSRYFFDSGDSITDRLLGWTIGFHYNRVWVFQETKLAKEVITRAGDVRIKTTEVLRPEFSKENPDANQLWLSAPRTYHEAPGDPRKRTEAAIGKAIQKLPLSGSRLVGNLLSIDFCMILLRDRASVRQHDKIYGILGLFPASIRRAVPIDYELPLSTVFAIFVYLRIQAGDLIALSIVRAPDHPSHGIPNAPSWLPSGYGFNYSDVLDLEFDPSLDFRREGADKIYLRMPFIRIADCYCLDDSVFGDEPTARHGNILLRFMDRHNVLFPQIRRAAVEPVDPDYNLTSDENFGTGGAYVIRPRLEPTQIFASEAAKVAEERERRRLVIQAAAREDRAVVALFGMERRGSKASAFMLDTVWLVLCAEVGTGRWRREGIMVLDQDSVNQMANSNVREVQEFCIV</sequence>
<protein>
    <recommendedName>
        <fullName evidence="5">Heterokaryon incompatibility domain-containing protein</fullName>
    </recommendedName>
</protein>
<keyword evidence="2 3" id="KW-0040">ANK repeat</keyword>
<evidence type="ECO:0000256" key="3">
    <source>
        <dbReference type="PROSITE-ProRule" id="PRU00023"/>
    </source>
</evidence>
<evidence type="ECO:0000259" key="5">
    <source>
        <dbReference type="Pfam" id="PF06985"/>
    </source>
</evidence>
<dbReference type="Pfam" id="PF13606">
    <property type="entry name" value="Ank_3"/>
    <property type="match status" value="1"/>
</dbReference>
<feature type="compositionally biased region" description="Acidic residues" evidence="4">
    <location>
        <begin position="1"/>
        <end position="10"/>
    </location>
</feature>
<dbReference type="InterPro" id="IPR002110">
    <property type="entry name" value="Ankyrin_rpt"/>
</dbReference>
<reference evidence="6" key="1">
    <citation type="submission" date="2022-10" db="EMBL/GenBank/DDBJ databases">
        <title>Culturing micro-colonial fungi from biological soil crusts in the Mojave desert and describing Neophaeococcomyces mojavensis, and introducing the new genera and species Taxawa tesnikishii.</title>
        <authorList>
            <person name="Kurbessoian T."/>
            <person name="Stajich J.E."/>
        </authorList>
    </citation>
    <scope>NUCLEOTIDE SEQUENCE</scope>
    <source>
        <strain evidence="6">TK_1</strain>
    </source>
</reference>